<dbReference type="Proteomes" id="UP000003111">
    <property type="component" value="Unassembled WGS sequence"/>
</dbReference>
<keyword evidence="8" id="KW-0648">Protein biosynthesis</keyword>
<name>E2SBY4_9ACTN</name>
<evidence type="ECO:0000256" key="7">
    <source>
        <dbReference type="HAMAP-Rule" id="MF_01428"/>
    </source>
</evidence>
<dbReference type="PANTHER" id="PTHR43311">
    <property type="entry name" value="GLUTAMATE--TRNA LIGASE"/>
    <property type="match status" value="1"/>
</dbReference>
<keyword evidence="12" id="KW-1185">Reference proteome</keyword>
<evidence type="ECO:0000313" key="11">
    <source>
        <dbReference type="EMBL" id="EFQ83270.1"/>
    </source>
</evidence>
<dbReference type="RefSeq" id="WP_007078885.1">
    <property type="nucleotide sequence ID" value="NZ_CM001024.1"/>
</dbReference>
<dbReference type="InterPro" id="IPR000924">
    <property type="entry name" value="Glu/Gln-tRNA-synth"/>
</dbReference>
<dbReference type="AlphaFoldDB" id="E2SBY4"/>
<dbReference type="InterPro" id="IPR020058">
    <property type="entry name" value="Glu/Gln-tRNA-synth_Ib_cat-dom"/>
</dbReference>
<comment type="cofactor">
    <cofactor evidence="7">
        <name>Zn(2+)</name>
        <dbReference type="ChEBI" id="CHEBI:29105"/>
    </cofactor>
    <text evidence="7">Binds 1 zinc ion per subunit.</text>
</comment>
<dbReference type="EC" id="6.1.1.-" evidence="7"/>
<feature type="region of interest" description="Disordered" evidence="9">
    <location>
        <begin position="108"/>
        <end position="139"/>
    </location>
</feature>
<dbReference type="GO" id="GO:0006424">
    <property type="term" value="P:glutamyl-tRNA aminoacylation"/>
    <property type="evidence" value="ECO:0007669"/>
    <property type="project" value="InterPro"/>
</dbReference>
<protein>
    <recommendedName>
        <fullName evidence="7">Glutamyl-Q tRNA(Asp) synthetase</fullName>
        <shortName evidence="7">Glu-Q-RSs</shortName>
        <ecNumber evidence="7">6.1.1.-</ecNumber>
    </recommendedName>
</protein>
<feature type="binding site" evidence="7">
    <location>
        <position position="237"/>
    </location>
    <ligand>
        <name>ATP</name>
        <dbReference type="ChEBI" id="CHEBI:30616"/>
    </ligand>
</feature>
<dbReference type="PRINTS" id="PR00987">
    <property type="entry name" value="TRNASYNTHGLU"/>
</dbReference>
<dbReference type="SUPFAM" id="SSF52374">
    <property type="entry name" value="Nucleotidylyl transferase"/>
    <property type="match status" value="1"/>
</dbReference>
<dbReference type="NCBIfam" id="NF004315">
    <property type="entry name" value="PRK05710.1-4"/>
    <property type="match status" value="1"/>
</dbReference>
<feature type="short sequence motif" description="'KMSKS' region" evidence="7">
    <location>
        <begin position="234"/>
        <end position="238"/>
    </location>
</feature>
<dbReference type="InterPro" id="IPR001412">
    <property type="entry name" value="aa-tRNA-synth_I_CS"/>
</dbReference>
<feature type="domain" description="Glutamyl/glutaminyl-tRNA synthetase class Ib catalytic" evidence="10">
    <location>
        <begin position="5"/>
        <end position="260"/>
    </location>
</feature>
<feature type="binding site" evidence="7">
    <location>
        <position position="122"/>
    </location>
    <ligand>
        <name>Zn(2+)</name>
        <dbReference type="ChEBI" id="CHEBI:29105"/>
    </ligand>
</feature>
<evidence type="ECO:0000259" key="10">
    <source>
        <dbReference type="Pfam" id="PF00749"/>
    </source>
</evidence>
<feature type="binding site" evidence="7">
    <location>
        <position position="178"/>
    </location>
    <ligand>
        <name>L-glutamate</name>
        <dbReference type="ChEBI" id="CHEBI:29985"/>
    </ligand>
</feature>
<organism evidence="11 12">
    <name type="scientific">Aeromicrobium marinum DSM 15272</name>
    <dbReference type="NCBI Taxonomy" id="585531"/>
    <lineage>
        <taxon>Bacteria</taxon>
        <taxon>Bacillati</taxon>
        <taxon>Actinomycetota</taxon>
        <taxon>Actinomycetes</taxon>
        <taxon>Propionibacteriales</taxon>
        <taxon>Nocardioidaceae</taxon>
        <taxon>Aeromicrobium</taxon>
    </lineage>
</organism>
<evidence type="ECO:0000313" key="12">
    <source>
        <dbReference type="Proteomes" id="UP000003111"/>
    </source>
</evidence>
<keyword evidence="2 7" id="KW-0479">Metal-binding</keyword>
<evidence type="ECO:0000256" key="6">
    <source>
        <dbReference type="ARBA" id="ARBA00023146"/>
    </source>
</evidence>
<dbReference type="GO" id="GO:0005524">
    <property type="term" value="F:ATP binding"/>
    <property type="evidence" value="ECO:0007669"/>
    <property type="project" value="UniProtKB-KW"/>
</dbReference>
<dbReference type="eggNOG" id="COG0008">
    <property type="taxonomic scope" value="Bacteria"/>
</dbReference>
<dbReference type="NCBIfam" id="TIGR03838">
    <property type="entry name" value="queuosine_YadB"/>
    <property type="match status" value="1"/>
</dbReference>
<keyword evidence="1 7" id="KW-0436">Ligase</keyword>
<comment type="caution">
    <text evidence="11">The sequence shown here is derived from an EMBL/GenBank/DDBJ whole genome shotgun (WGS) entry which is preliminary data.</text>
</comment>
<dbReference type="HAMAP" id="MF_01428">
    <property type="entry name" value="Glu_Q_tRNA_synth"/>
    <property type="match status" value="1"/>
</dbReference>
<dbReference type="EMBL" id="ACLF03000005">
    <property type="protein sequence ID" value="EFQ83270.1"/>
    <property type="molecule type" value="Genomic_DNA"/>
</dbReference>
<dbReference type="InterPro" id="IPR022380">
    <property type="entry name" value="Glu-Q_tRNA(Asp)_Synthase"/>
</dbReference>
<evidence type="ECO:0000256" key="5">
    <source>
        <dbReference type="ARBA" id="ARBA00022840"/>
    </source>
</evidence>
<keyword evidence="5 7" id="KW-0067">ATP-binding</keyword>
<dbReference type="HOGENOM" id="CLU_015768_0_0_11"/>
<dbReference type="PROSITE" id="PS00178">
    <property type="entry name" value="AA_TRNA_LIGASE_I"/>
    <property type="match status" value="1"/>
</dbReference>
<comment type="function">
    <text evidence="7">Catalyzes the tRNA-independent activation of glutamate in presence of ATP and the subsequent transfer of glutamate onto a tRNA(Asp). Glutamate is transferred on the 2-amino-5-(4,5-dihydroxy-2-cyclopenten-1-yl) moiety of the queuosine in the wobble position of the QUC anticodon.</text>
</comment>
<dbReference type="Pfam" id="PF00749">
    <property type="entry name" value="tRNA-synt_1c"/>
    <property type="match status" value="1"/>
</dbReference>
<reference evidence="11" key="1">
    <citation type="submission" date="2010-08" db="EMBL/GenBank/DDBJ databases">
        <authorList>
            <person name="Muzny D."/>
            <person name="Qin X."/>
            <person name="Buhay C."/>
            <person name="Dugan-Rocha S."/>
            <person name="Ding Y."/>
            <person name="Chen G."/>
            <person name="Hawes A."/>
            <person name="Holder M."/>
            <person name="Jhangiani S."/>
            <person name="Johnson A."/>
            <person name="Khan Z."/>
            <person name="Li Z."/>
            <person name="Liu W."/>
            <person name="Liu X."/>
            <person name="Perez L."/>
            <person name="Shen H."/>
            <person name="Wang Q."/>
            <person name="Watt J."/>
            <person name="Xi L."/>
            <person name="Xin Y."/>
            <person name="Zhou J."/>
            <person name="Deng J."/>
            <person name="Jiang H."/>
            <person name="Liu Y."/>
            <person name="Qu J."/>
            <person name="Song X.-Z."/>
            <person name="Zhang L."/>
            <person name="Villasana D."/>
            <person name="Johnson A."/>
            <person name="Liu J."/>
            <person name="Liyanage D."/>
            <person name="Lorensuhewa L."/>
            <person name="Robinson T."/>
            <person name="Song A."/>
            <person name="Song B.-B."/>
            <person name="Dinh H."/>
            <person name="Thornton R."/>
            <person name="Coyle M."/>
            <person name="Francisco L."/>
            <person name="Jackson L."/>
            <person name="Javaid M."/>
            <person name="Korchina V."/>
            <person name="Kovar C."/>
            <person name="Mata R."/>
            <person name="Mathew T."/>
            <person name="Ngo R."/>
            <person name="Nguyen L."/>
            <person name="Nguyen N."/>
            <person name="Okwuonu G."/>
            <person name="Ongeri F."/>
            <person name="Pham C."/>
            <person name="Simmons D."/>
            <person name="Wilczek-Boney K."/>
            <person name="Hale W."/>
            <person name="Jakkamsetti A."/>
            <person name="Pham P."/>
            <person name="Ruth R."/>
            <person name="San Lucas F."/>
            <person name="Warren J."/>
            <person name="Zhang J."/>
            <person name="Zhao Z."/>
            <person name="Zhou C."/>
            <person name="Zhu D."/>
            <person name="Lee S."/>
            <person name="Bess C."/>
            <person name="Blankenburg K."/>
            <person name="Forbes L."/>
            <person name="Fu Q."/>
            <person name="Gubbala S."/>
            <person name="Hirani K."/>
            <person name="Jayaseelan J.C."/>
            <person name="Lara F."/>
            <person name="Munidasa M."/>
            <person name="Palculict T."/>
            <person name="Patil S."/>
            <person name="Pu L.-L."/>
            <person name="Saada N."/>
            <person name="Tang L."/>
            <person name="Weissenberger G."/>
            <person name="Zhu Y."/>
            <person name="Hemphill L."/>
            <person name="Shang Y."/>
            <person name="Youmans B."/>
            <person name="Ayvaz T."/>
            <person name="Ross M."/>
            <person name="Santibanez J."/>
            <person name="Aqrawi P."/>
            <person name="Gross S."/>
            <person name="Joshi V."/>
            <person name="Fowler G."/>
            <person name="Nazareth L."/>
            <person name="Reid J."/>
            <person name="Worley K."/>
            <person name="Petrosino J."/>
            <person name="Highlander S."/>
            <person name="Gibbs R."/>
        </authorList>
    </citation>
    <scope>NUCLEOTIDE SEQUENCE [LARGE SCALE GENOMIC DNA]</scope>
    <source>
        <strain evidence="11">DSM 15272</strain>
    </source>
</reference>
<dbReference type="InterPro" id="IPR014729">
    <property type="entry name" value="Rossmann-like_a/b/a_fold"/>
</dbReference>
<feature type="binding site" evidence="7">
    <location>
        <position position="41"/>
    </location>
    <ligand>
        <name>L-glutamate</name>
        <dbReference type="ChEBI" id="CHEBI:29985"/>
    </ligand>
</feature>
<dbReference type="STRING" id="585531.HMPREF0063_11543"/>
<comment type="similarity">
    <text evidence="7">Belongs to the class-I aminoacyl-tRNA synthetase family. GluQ subfamily.</text>
</comment>
<sequence>MSAGRFAPSPSGDLHIGNLRTAVLAWLFARGTGRRFLLRVEDLDQGRSGAEAEARQLQDLRELGLDWDGEVVRQSDRADTYAAALERLTEEGRTYPCFCSRREIREATRAPHAPPGSYPGTCRDLDPAERDRRATGRPPAIRLRAEVDSWSATDLVLGELAGPVDDLVLRRGDGTAAYHLAVAVDDADQGIDQVVRGDDLVGSTPGQAHLAHLLDLPAPTYAHVPLAVNVQGQRLAKRDGAVTAADLRALGLDPLALIAASLGLAGDLPRLLRDFDPAALPREPWVFRTP</sequence>
<dbReference type="Gene3D" id="3.40.50.620">
    <property type="entry name" value="HUPs"/>
    <property type="match status" value="1"/>
</dbReference>
<feature type="compositionally biased region" description="Basic and acidic residues" evidence="9">
    <location>
        <begin position="123"/>
        <end position="134"/>
    </location>
</feature>
<dbReference type="GO" id="GO:0008270">
    <property type="term" value="F:zinc ion binding"/>
    <property type="evidence" value="ECO:0007669"/>
    <property type="project" value="UniProtKB-UniRule"/>
</dbReference>
<gene>
    <name evidence="7 11" type="primary">gluQ</name>
    <name evidence="11" type="ORF">HMPREF0063_11543</name>
</gene>
<dbReference type="NCBIfam" id="NF004314">
    <property type="entry name" value="PRK05710.1-3"/>
    <property type="match status" value="1"/>
</dbReference>
<dbReference type="GO" id="GO:0004818">
    <property type="term" value="F:glutamate-tRNA ligase activity"/>
    <property type="evidence" value="ECO:0007669"/>
    <property type="project" value="TreeGrafter"/>
</dbReference>
<feature type="binding site" evidence="7">
    <location>
        <position position="196"/>
    </location>
    <ligand>
        <name>L-glutamate</name>
        <dbReference type="ChEBI" id="CHEBI:29985"/>
    </ligand>
</feature>
<dbReference type="GO" id="GO:0006400">
    <property type="term" value="P:tRNA modification"/>
    <property type="evidence" value="ECO:0007669"/>
    <property type="project" value="InterPro"/>
</dbReference>
<evidence type="ECO:0000256" key="3">
    <source>
        <dbReference type="ARBA" id="ARBA00022741"/>
    </source>
</evidence>
<feature type="binding site" evidence="7">
    <location>
        <begin position="5"/>
        <end position="9"/>
    </location>
    <ligand>
        <name>L-glutamate</name>
        <dbReference type="ChEBI" id="CHEBI:29985"/>
    </ligand>
</feature>
<accession>E2SBY4</accession>
<evidence type="ECO:0000256" key="8">
    <source>
        <dbReference type="RuleBase" id="RU363037"/>
    </source>
</evidence>
<dbReference type="GO" id="GO:0005829">
    <property type="term" value="C:cytosol"/>
    <property type="evidence" value="ECO:0007669"/>
    <property type="project" value="TreeGrafter"/>
</dbReference>
<dbReference type="OrthoDB" id="9807503at2"/>
<feature type="short sequence motif" description="'HIGH' region" evidence="7">
    <location>
        <begin position="8"/>
        <end position="18"/>
    </location>
</feature>
<evidence type="ECO:0000256" key="2">
    <source>
        <dbReference type="ARBA" id="ARBA00022723"/>
    </source>
</evidence>
<feature type="binding site" evidence="7">
    <location>
        <position position="99"/>
    </location>
    <ligand>
        <name>Zn(2+)</name>
        <dbReference type="ChEBI" id="CHEBI:29105"/>
    </ligand>
</feature>
<dbReference type="InterPro" id="IPR049940">
    <property type="entry name" value="GluQ/Sye"/>
</dbReference>
<proteinExistence type="inferred from homology"/>
<evidence type="ECO:0000256" key="1">
    <source>
        <dbReference type="ARBA" id="ARBA00022598"/>
    </source>
</evidence>
<feature type="binding site" evidence="7">
    <location>
        <position position="97"/>
    </location>
    <ligand>
        <name>Zn(2+)</name>
        <dbReference type="ChEBI" id="CHEBI:29105"/>
    </ligand>
</feature>
<keyword evidence="3 7" id="KW-0547">Nucleotide-binding</keyword>
<evidence type="ECO:0000256" key="4">
    <source>
        <dbReference type="ARBA" id="ARBA00022833"/>
    </source>
</evidence>
<keyword evidence="6 7" id="KW-0030">Aminoacyl-tRNA synthetase</keyword>
<dbReference type="PANTHER" id="PTHR43311:SF1">
    <property type="entry name" value="GLUTAMYL-Q TRNA(ASP) SYNTHETASE"/>
    <property type="match status" value="1"/>
</dbReference>
<evidence type="ECO:0000256" key="9">
    <source>
        <dbReference type="SAM" id="MobiDB-lite"/>
    </source>
</evidence>
<keyword evidence="4 7" id="KW-0862">Zinc</keyword>
<feature type="binding site" evidence="7">
    <location>
        <position position="118"/>
    </location>
    <ligand>
        <name>Zn(2+)</name>
        <dbReference type="ChEBI" id="CHEBI:29105"/>
    </ligand>
</feature>